<protein>
    <submittedName>
        <fullName evidence="1">Uncharacterized protein</fullName>
    </submittedName>
</protein>
<organism evidence="1">
    <name type="scientific">viral metagenome</name>
    <dbReference type="NCBI Taxonomy" id="1070528"/>
    <lineage>
        <taxon>unclassified sequences</taxon>
        <taxon>metagenomes</taxon>
        <taxon>organismal metagenomes</taxon>
    </lineage>
</organism>
<gene>
    <name evidence="1" type="ORF">MM415B01904_0009</name>
</gene>
<evidence type="ECO:0000313" key="1">
    <source>
        <dbReference type="EMBL" id="QJA56191.1"/>
    </source>
</evidence>
<dbReference type="EMBL" id="MT141205">
    <property type="protein sequence ID" value="QJA56191.1"/>
    <property type="molecule type" value="Genomic_DNA"/>
</dbReference>
<sequence length="108" mass="12782">MPKGLPKKTRICENCHQEFQAMNKRQRFCGAPACREAQREATAEYRRQWWKNYRAGMPSQKELRQGYAKSKKCCFLCGKPLCNGERINHVSCIEKRAYRRIDGNYLYV</sequence>
<proteinExistence type="predicted"/>
<accession>A0A6M3IFQ2</accession>
<dbReference type="AlphaFoldDB" id="A0A6M3IFQ2"/>
<name>A0A6M3IFQ2_9ZZZZ</name>
<reference evidence="1" key="1">
    <citation type="submission" date="2020-03" db="EMBL/GenBank/DDBJ databases">
        <title>The deep terrestrial virosphere.</title>
        <authorList>
            <person name="Holmfeldt K."/>
            <person name="Nilsson E."/>
            <person name="Simone D."/>
            <person name="Lopez-Fernandez M."/>
            <person name="Wu X."/>
            <person name="de Brujin I."/>
            <person name="Lundin D."/>
            <person name="Andersson A."/>
            <person name="Bertilsson S."/>
            <person name="Dopson M."/>
        </authorList>
    </citation>
    <scope>NUCLEOTIDE SEQUENCE</scope>
    <source>
        <strain evidence="1">MM415B01904</strain>
    </source>
</reference>